<dbReference type="OrthoDB" id="5178565at2"/>
<evidence type="ECO:0000313" key="2">
    <source>
        <dbReference type="EMBL" id="ORA66014.1"/>
    </source>
</evidence>
<dbReference type="Gene3D" id="1.20.120.450">
    <property type="entry name" value="dinb family like domain"/>
    <property type="match status" value="1"/>
</dbReference>
<dbReference type="GO" id="GO:0046872">
    <property type="term" value="F:metal ion binding"/>
    <property type="evidence" value="ECO:0007669"/>
    <property type="project" value="InterPro"/>
</dbReference>
<dbReference type="NCBIfam" id="TIGR03083">
    <property type="entry name" value="maleylpyruvate isomerase family mycothiol-dependent enzyme"/>
    <property type="match status" value="1"/>
</dbReference>
<dbReference type="Pfam" id="PF11716">
    <property type="entry name" value="MDMPI_N"/>
    <property type="match status" value="1"/>
</dbReference>
<reference evidence="2 3" key="1">
    <citation type="submission" date="2017-02" db="EMBL/GenBank/DDBJ databases">
        <title>The new phylogeny of genus Mycobacterium.</title>
        <authorList>
            <person name="Tortoli E."/>
            <person name="Trovato A."/>
            <person name="Cirillo D.M."/>
        </authorList>
    </citation>
    <scope>NUCLEOTIDE SEQUENCE [LARGE SCALE GENOMIC DNA]</scope>
    <source>
        <strain evidence="2 3">FI-09383</strain>
    </source>
</reference>
<dbReference type="SUPFAM" id="SSF109854">
    <property type="entry name" value="DinB/YfiT-like putative metalloenzymes"/>
    <property type="match status" value="1"/>
</dbReference>
<organism evidence="2 3">
    <name type="scientific">Mycolicibacterium elephantis</name>
    <dbReference type="NCBI Taxonomy" id="81858"/>
    <lineage>
        <taxon>Bacteria</taxon>
        <taxon>Bacillati</taxon>
        <taxon>Actinomycetota</taxon>
        <taxon>Actinomycetes</taxon>
        <taxon>Mycobacteriales</taxon>
        <taxon>Mycobacteriaceae</taxon>
        <taxon>Mycolicibacterium</taxon>
    </lineage>
</organism>
<dbReference type="Proteomes" id="UP000192772">
    <property type="component" value="Unassembled WGS sequence"/>
</dbReference>
<proteinExistence type="predicted"/>
<dbReference type="RefSeq" id="WP_083042989.1">
    <property type="nucleotide sequence ID" value="NZ_MVHP01000011.1"/>
</dbReference>
<dbReference type="AlphaFoldDB" id="A0A1X0D0R2"/>
<feature type="domain" description="Mycothiol-dependent maleylpyruvate isomerase metal-binding" evidence="1">
    <location>
        <begin position="8"/>
        <end position="94"/>
    </location>
</feature>
<evidence type="ECO:0000313" key="3">
    <source>
        <dbReference type="Proteomes" id="UP000192772"/>
    </source>
</evidence>
<gene>
    <name evidence="2" type="ORF">BST23_11825</name>
</gene>
<dbReference type="InterPro" id="IPR017517">
    <property type="entry name" value="Maleyloyr_isom"/>
</dbReference>
<protein>
    <recommendedName>
        <fullName evidence="1">Mycothiol-dependent maleylpyruvate isomerase metal-binding domain-containing protein</fullName>
    </recommendedName>
</protein>
<dbReference type="InterPro" id="IPR024344">
    <property type="entry name" value="MDMPI_metal-binding"/>
</dbReference>
<dbReference type="EMBL" id="MVHP01000011">
    <property type="protein sequence ID" value="ORA66014.1"/>
    <property type="molecule type" value="Genomic_DNA"/>
</dbReference>
<dbReference type="InterPro" id="IPR034660">
    <property type="entry name" value="DinB/YfiT-like"/>
</dbReference>
<sequence>MSARERLRRNDERFVSVAARLREDEWARPSLCDAWSNHEVLAHLVIGCGAGPGVIVAGMARHGGSFDRANAQLARSLAASRGPADLLDEFARLTVRPRGLGRVFPPRLLLGDHLTHELDILFAIDHTPAIPSDTLAAVLNTQVTVPNPFVPAYRNSRGLRLRAVDIDWAHGEQGPTVRGRAADLVSVLGNRARMLAALHGDGVEVLASRINQRPNRTAG</sequence>
<evidence type="ECO:0000259" key="1">
    <source>
        <dbReference type="Pfam" id="PF11716"/>
    </source>
</evidence>
<accession>A0A1X0D0R2</accession>
<dbReference type="STRING" id="81858.BST23_11825"/>
<name>A0A1X0D0R2_9MYCO</name>
<comment type="caution">
    <text evidence="2">The sequence shown here is derived from an EMBL/GenBank/DDBJ whole genome shotgun (WGS) entry which is preliminary data.</text>
</comment>